<name>A0AAD2E9Q2_9LAMI</name>
<accession>A0AAD2E9Q2</accession>
<dbReference type="Pfam" id="PF02800">
    <property type="entry name" value="Gp_dh_C"/>
    <property type="match status" value="1"/>
</dbReference>
<dbReference type="SMART" id="SM00505">
    <property type="entry name" value="Knot1"/>
    <property type="match status" value="1"/>
</dbReference>
<dbReference type="SMART" id="SM00846">
    <property type="entry name" value="Gp_dh_N"/>
    <property type="match status" value="1"/>
</dbReference>
<evidence type="ECO:0000259" key="9">
    <source>
        <dbReference type="SMART" id="SM00505"/>
    </source>
</evidence>
<sequence>MAFSSLLGSAQSPVIGAEACRTSDRSTISCRGLGSNVNSMKFQSSIFGANISVDSSSTWKSVTRITQPIKATATEIPPTIPKSRSSGKTKIGINGFGRIGRLVLRIATFRDDIDVVAVNDPFVDAKYMAYMFKYDSTHGPYKGTINVVNESTLEINGKQIKISNKRDPAEIPWGDYGTDYVVESSGVFTTIDKASLHKKGGAKKVVISAPSADAPMFVVGVNEKTYKPSMDVVSNASCTTNCLAPLAKVVHEEFGILEGLMTTVHATTATQKTVDGPSMKDWRGGRGAGQNIIPSSTGAAKAVGKVLPELNGKLTGMAFRVPTPNVSVVDLTCRLEKRASYEDVKAAIKYASEGPLKGILGYTDEDVVSNDFVGDSRSSIFDAKAGIGLSASFMKLVSWYDNEWGYSNRVLDLIEHMALRVLSSNPHRVVYWQEMATKVFFSFILMLLLLFSSENPGILRAEGRSCESQSHLFHGKCFSDRNCRHVCANEGFPGGKCRGFRQRCFCTRPCVSN</sequence>
<comment type="subunit">
    <text evidence="2">Homotetramer.</text>
</comment>
<dbReference type="Pfam" id="PF00044">
    <property type="entry name" value="Gp_dh_N"/>
    <property type="match status" value="1"/>
</dbReference>
<evidence type="ECO:0000313" key="11">
    <source>
        <dbReference type="EMBL" id="CAI9784032.1"/>
    </source>
</evidence>
<dbReference type="InterPro" id="IPR020831">
    <property type="entry name" value="GlycerAld/Erythrose_P_DH"/>
</dbReference>
<dbReference type="InterPro" id="IPR003614">
    <property type="entry name" value="Knottins"/>
</dbReference>
<evidence type="ECO:0000256" key="1">
    <source>
        <dbReference type="ARBA" id="ARBA00007406"/>
    </source>
</evidence>
<reference evidence="11" key="1">
    <citation type="submission" date="2023-05" db="EMBL/GenBank/DDBJ databases">
        <authorList>
            <person name="Huff M."/>
        </authorList>
    </citation>
    <scope>NUCLEOTIDE SEQUENCE</scope>
</reference>
<evidence type="ECO:0000256" key="2">
    <source>
        <dbReference type="ARBA" id="ARBA00011881"/>
    </source>
</evidence>
<dbReference type="Proteomes" id="UP000834106">
    <property type="component" value="Chromosome 20"/>
</dbReference>
<dbReference type="PROSITE" id="PS00071">
    <property type="entry name" value="GAPDH"/>
    <property type="match status" value="1"/>
</dbReference>
<feature type="domain" description="Knottins-like" evidence="9">
    <location>
        <begin position="465"/>
        <end position="510"/>
    </location>
</feature>
<protein>
    <recommendedName>
        <fullName evidence="7">Glyceraldehyde-3-phosphate dehydrogenase, cytosolic</fullName>
        <ecNumber evidence="3">1.2.1.12</ecNumber>
    </recommendedName>
</protein>
<dbReference type="GO" id="GO:0006952">
    <property type="term" value="P:defense response"/>
    <property type="evidence" value="ECO:0007669"/>
    <property type="project" value="InterPro"/>
</dbReference>
<evidence type="ECO:0000313" key="12">
    <source>
        <dbReference type="Proteomes" id="UP000834106"/>
    </source>
</evidence>
<dbReference type="GO" id="GO:0050661">
    <property type="term" value="F:NADP binding"/>
    <property type="evidence" value="ECO:0007669"/>
    <property type="project" value="InterPro"/>
</dbReference>
<dbReference type="FunFam" id="3.40.50.720:FF:000020">
    <property type="entry name" value="Glyceraldehyde-3-phosphate dehydrogenase"/>
    <property type="match status" value="1"/>
</dbReference>
<dbReference type="GO" id="GO:0004365">
    <property type="term" value="F:glyceraldehyde-3-phosphate dehydrogenase (NAD+) (phosphorylating) activity"/>
    <property type="evidence" value="ECO:0007669"/>
    <property type="project" value="UniProtKB-EC"/>
</dbReference>
<dbReference type="Gene3D" id="3.30.360.10">
    <property type="entry name" value="Dihydrodipicolinate Reductase, domain 2"/>
    <property type="match status" value="1"/>
</dbReference>
<evidence type="ECO:0000256" key="8">
    <source>
        <dbReference type="RuleBase" id="RU000397"/>
    </source>
</evidence>
<feature type="domain" description="Glyceraldehyde 3-phosphate dehydrogenase NAD(P) binding" evidence="10">
    <location>
        <begin position="89"/>
        <end position="238"/>
    </location>
</feature>
<dbReference type="PANTHER" id="PTHR10836:SF76">
    <property type="entry name" value="GLYCERALDEHYDE-3-PHOSPHATE DEHYDROGENASE-RELATED"/>
    <property type="match status" value="1"/>
</dbReference>
<dbReference type="InterPro" id="IPR020828">
    <property type="entry name" value="GlycerAld_3-P_DH_NAD(P)-bd"/>
</dbReference>
<dbReference type="InterPro" id="IPR036291">
    <property type="entry name" value="NAD(P)-bd_dom_sf"/>
</dbReference>
<dbReference type="Pfam" id="PF00304">
    <property type="entry name" value="Gamma-thionin"/>
    <property type="match status" value="1"/>
</dbReference>
<evidence type="ECO:0000256" key="5">
    <source>
        <dbReference type="ARBA" id="ARBA00023027"/>
    </source>
</evidence>
<dbReference type="CDD" id="cd18126">
    <property type="entry name" value="GAPDH_I_C"/>
    <property type="match status" value="1"/>
</dbReference>
<keyword evidence="5" id="KW-0520">NAD</keyword>
<gene>
    <name evidence="11" type="ORF">FPE_LOCUS31462</name>
</gene>
<dbReference type="InterPro" id="IPR020829">
    <property type="entry name" value="GlycerAld_3-P_DH_cat"/>
</dbReference>
<dbReference type="CDD" id="cd05214">
    <property type="entry name" value="GAPDH_I_N"/>
    <property type="match status" value="1"/>
</dbReference>
<dbReference type="EMBL" id="OU503055">
    <property type="protein sequence ID" value="CAI9784032.1"/>
    <property type="molecule type" value="Genomic_DNA"/>
</dbReference>
<dbReference type="SUPFAM" id="SSF57095">
    <property type="entry name" value="Scorpion toxin-like"/>
    <property type="match status" value="1"/>
</dbReference>
<evidence type="ECO:0000256" key="6">
    <source>
        <dbReference type="ARBA" id="ARBA00023152"/>
    </source>
</evidence>
<dbReference type="AlphaFoldDB" id="A0AAD2E9Q2"/>
<keyword evidence="6" id="KW-0324">Glycolysis</keyword>
<dbReference type="PANTHER" id="PTHR10836">
    <property type="entry name" value="GLYCERALDEHYDE 3-PHOSPHATE DEHYDROGENASE"/>
    <property type="match status" value="1"/>
</dbReference>
<dbReference type="PRINTS" id="PR00078">
    <property type="entry name" value="G3PDHDRGNASE"/>
</dbReference>
<dbReference type="GO" id="GO:0006006">
    <property type="term" value="P:glucose metabolic process"/>
    <property type="evidence" value="ECO:0007669"/>
    <property type="project" value="InterPro"/>
</dbReference>
<dbReference type="SUPFAM" id="SSF55347">
    <property type="entry name" value="Glyceraldehyde-3-phosphate dehydrogenase-like, C-terminal domain"/>
    <property type="match status" value="1"/>
</dbReference>
<dbReference type="CDD" id="cd00107">
    <property type="entry name" value="Knot1"/>
    <property type="match status" value="1"/>
</dbReference>
<evidence type="ECO:0000256" key="4">
    <source>
        <dbReference type="ARBA" id="ARBA00023002"/>
    </source>
</evidence>
<dbReference type="Gene3D" id="3.30.30.10">
    <property type="entry name" value="Knottin, scorpion toxin-like"/>
    <property type="match status" value="1"/>
</dbReference>
<dbReference type="SUPFAM" id="SSF51735">
    <property type="entry name" value="NAD(P)-binding Rossmann-fold domains"/>
    <property type="match status" value="1"/>
</dbReference>
<dbReference type="InterPro" id="IPR008176">
    <property type="entry name" value="Defensin_plant"/>
</dbReference>
<keyword evidence="12" id="KW-1185">Reference proteome</keyword>
<comment type="similarity">
    <text evidence="1 8">Belongs to the glyceraldehyde-3-phosphate dehydrogenase family.</text>
</comment>
<dbReference type="InterPro" id="IPR020830">
    <property type="entry name" value="GlycerAld_3-P_DH_AS"/>
</dbReference>
<dbReference type="EC" id="1.2.1.12" evidence="3"/>
<evidence type="ECO:0000259" key="10">
    <source>
        <dbReference type="SMART" id="SM00846"/>
    </source>
</evidence>
<dbReference type="InterPro" id="IPR036574">
    <property type="entry name" value="Scorpion_toxin-like_sf"/>
</dbReference>
<dbReference type="InterPro" id="IPR006424">
    <property type="entry name" value="Glyceraldehyde-3-P_DH_1"/>
</dbReference>
<dbReference type="FunFam" id="3.30.360.10:FF:000001">
    <property type="entry name" value="Glyceraldehyde-3-phosphate dehydrogenase"/>
    <property type="match status" value="1"/>
</dbReference>
<evidence type="ECO:0000256" key="7">
    <source>
        <dbReference type="ARBA" id="ARBA00044169"/>
    </source>
</evidence>
<dbReference type="GO" id="GO:0051287">
    <property type="term" value="F:NAD binding"/>
    <property type="evidence" value="ECO:0007669"/>
    <property type="project" value="InterPro"/>
</dbReference>
<proteinExistence type="inferred from homology"/>
<dbReference type="Gene3D" id="3.40.50.720">
    <property type="entry name" value="NAD(P)-binding Rossmann-like Domain"/>
    <property type="match status" value="1"/>
</dbReference>
<organism evidence="11 12">
    <name type="scientific">Fraxinus pennsylvanica</name>
    <dbReference type="NCBI Taxonomy" id="56036"/>
    <lineage>
        <taxon>Eukaryota</taxon>
        <taxon>Viridiplantae</taxon>
        <taxon>Streptophyta</taxon>
        <taxon>Embryophyta</taxon>
        <taxon>Tracheophyta</taxon>
        <taxon>Spermatophyta</taxon>
        <taxon>Magnoliopsida</taxon>
        <taxon>eudicotyledons</taxon>
        <taxon>Gunneridae</taxon>
        <taxon>Pentapetalae</taxon>
        <taxon>asterids</taxon>
        <taxon>lamiids</taxon>
        <taxon>Lamiales</taxon>
        <taxon>Oleaceae</taxon>
        <taxon>Oleeae</taxon>
        <taxon>Fraxinus</taxon>
    </lineage>
</organism>
<dbReference type="GO" id="GO:0005829">
    <property type="term" value="C:cytosol"/>
    <property type="evidence" value="ECO:0007669"/>
    <property type="project" value="TreeGrafter"/>
</dbReference>
<evidence type="ECO:0000256" key="3">
    <source>
        <dbReference type="ARBA" id="ARBA00013119"/>
    </source>
</evidence>
<dbReference type="GO" id="GO:0006096">
    <property type="term" value="P:glycolytic process"/>
    <property type="evidence" value="ECO:0007669"/>
    <property type="project" value="UniProtKB-KW"/>
</dbReference>
<dbReference type="NCBIfam" id="TIGR01534">
    <property type="entry name" value="GAPDH-I"/>
    <property type="match status" value="1"/>
</dbReference>
<keyword evidence="4" id="KW-0560">Oxidoreductase</keyword>
<dbReference type="PROSITE" id="PS00940">
    <property type="entry name" value="GAMMA_THIONIN"/>
    <property type="match status" value="1"/>
</dbReference>